<evidence type="ECO:0000313" key="2">
    <source>
        <dbReference type="Proteomes" id="UP000789396"/>
    </source>
</evidence>
<feature type="non-terminal residue" evidence="1">
    <location>
        <position position="1"/>
    </location>
</feature>
<proteinExistence type="predicted"/>
<dbReference type="OrthoDB" id="10424738at2759"/>
<evidence type="ECO:0000313" key="1">
    <source>
        <dbReference type="EMBL" id="CAG8714811.1"/>
    </source>
</evidence>
<comment type="caution">
    <text evidence="1">The sequence shown here is derived from an EMBL/GenBank/DDBJ whole genome shotgun (WGS) entry which is preliminary data.</text>
</comment>
<name>A0A9N9I097_9GLOM</name>
<dbReference type="EMBL" id="CAJVPZ010023250">
    <property type="protein sequence ID" value="CAG8714811.1"/>
    <property type="molecule type" value="Genomic_DNA"/>
</dbReference>
<dbReference type="AlphaFoldDB" id="A0A9N9I097"/>
<reference evidence="1" key="1">
    <citation type="submission" date="2021-06" db="EMBL/GenBank/DDBJ databases">
        <authorList>
            <person name="Kallberg Y."/>
            <person name="Tangrot J."/>
            <person name="Rosling A."/>
        </authorList>
    </citation>
    <scope>NUCLEOTIDE SEQUENCE</scope>
    <source>
        <strain evidence="1">IN212</strain>
    </source>
</reference>
<gene>
    <name evidence="1" type="ORF">RFULGI_LOCUS11081</name>
</gene>
<sequence>AAVGTVFITSFFLKVKKNNLVSDEENNQDQDNQNMDDDNTEIYQQSFENIIENVDYNDGENQKQSIEDTIKRIDQYIKNEKLSKTELTWYQSVVWYLCLLQNGKKKIESSETVAAICNKDKYLAQCIRR</sequence>
<dbReference type="Proteomes" id="UP000789396">
    <property type="component" value="Unassembled WGS sequence"/>
</dbReference>
<keyword evidence="2" id="KW-1185">Reference proteome</keyword>
<accession>A0A9N9I097</accession>
<protein>
    <submittedName>
        <fullName evidence="1">641_t:CDS:1</fullName>
    </submittedName>
</protein>
<organism evidence="1 2">
    <name type="scientific">Racocetra fulgida</name>
    <dbReference type="NCBI Taxonomy" id="60492"/>
    <lineage>
        <taxon>Eukaryota</taxon>
        <taxon>Fungi</taxon>
        <taxon>Fungi incertae sedis</taxon>
        <taxon>Mucoromycota</taxon>
        <taxon>Glomeromycotina</taxon>
        <taxon>Glomeromycetes</taxon>
        <taxon>Diversisporales</taxon>
        <taxon>Gigasporaceae</taxon>
        <taxon>Racocetra</taxon>
    </lineage>
</organism>